<evidence type="ECO:0000256" key="4">
    <source>
        <dbReference type="ARBA" id="ARBA00022801"/>
    </source>
</evidence>
<dbReference type="PANTHER" id="PTHR46042">
    <property type="entry name" value="DIPHTHINE METHYLTRANSFERASE"/>
    <property type="match status" value="1"/>
</dbReference>
<name>A0AAD5U2G4_9FUNG</name>
<gene>
    <name evidence="10" type="primary">WDR85</name>
    <name evidence="10" type="ORF">HK099_002996</name>
</gene>
<evidence type="ECO:0000313" key="11">
    <source>
        <dbReference type="Proteomes" id="UP001211065"/>
    </source>
</evidence>
<keyword evidence="3" id="KW-0677">Repeat</keyword>
<dbReference type="EC" id="3.1.1.97" evidence="6"/>
<dbReference type="EMBL" id="JADGJW010000203">
    <property type="protein sequence ID" value="KAJ3221890.1"/>
    <property type="molecule type" value="Genomic_DNA"/>
</dbReference>
<dbReference type="InterPro" id="IPR001680">
    <property type="entry name" value="WD40_rpt"/>
</dbReference>
<feature type="transmembrane region" description="Helical" evidence="9">
    <location>
        <begin position="277"/>
        <end position="296"/>
    </location>
</feature>
<dbReference type="InterPro" id="IPR052415">
    <property type="entry name" value="Diphthine_MTase"/>
</dbReference>
<evidence type="ECO:0000256" key="5">
    <source>
        <dbReference type="ARBA" id="ARBA00038092"/>
    </source>
</evidence>
<comment type="pathway">
    <text evidence="1">Protein modification; peptidyl-diphthamide biosynthesis.</text>
</comment>
<dbReference type="Proteomes" id="UP001211065">
    <property type="component" value="Unassembled WGS sequence"/>
</dbReference>
<dbReference type="AlphaFoldDB" id="A0AAD5U2G4"/>
<dbReference type="GO" id="GO:0061685">
    <property type="term" value="F:diphthine methylesterase activity"/>
    <property type="evidence" value="ECO:0007669"/>
    <property type="project" value="UniProtKB-EC"/>
</dbReference>
<evidence type="ECO:0000256" key="3">
    <source>
        <dbReference type="ARBA" id="ARBA00022737"/>
    </source>
</evidence>
<keyword evidence="11" id="KW-1185">Reference proteome</keyword>
<dbReference type="PROSITE" id="PS50294">
    <property type="entry name" value="WD_REPEATS_REGION"/>
    <property type="match status" value="1"/>
</dbReference>
<evidence type="ECO:0000256" key="9">
    <source>
        <dbReference type="SAM" id="Phobius"/>
    </source>
</evidence>
<comment type="caution">
    <text evidence="10">The sequence shown here is derived from an EMBL/GenBank/DDBJ whole genome shotgun (WGS) entry which is preliminary data.</text>
</comment>
<dbReference type="PROSITE" id="PS00678">
    <property type="entry name" value="WD_REPEATS_1"/>
    <property type="match status" value="1"/>
</dbReference>
<dbReference type="SMART" id="SM00320">
    <property type="entry name" value="WD40"/>
    <property type="match status" value="3"/>
</dbReference>
<dbReference type="GO" id="GO:0008168">
    <property type="term" value="F:methyltransferase activity"/>
    <property type="evidence" value="ECO:0007669"/>
    <property type="project" value="UniProtKB-KW"/>
</dbReference>
<keyword evidence="9" id="KW-0812">Transmembrane</keyword>
<dbReference type="InterPro" id="IPR019775">
    <property type="entry name" value="WD40_repeat_CS"/>
</dbReference>
<evidence type="ECO:0000256" key="8">
    <source>
        <dbReference type="PROSITE-ProRule" id="PRU00221"/>
    </source>
</evidence>
<dbReference type="SUPFAM" id="SSF50978">
    <property type="entry name" value="WD40 repeat-like"/>
    <property type="match status" value="1"/>
</dbReference>
<evidence type="ECO:0000256" key="7">
    <source>
        <dbReference type="ARBA" id="ARBA00047551"/>
    </source>
</evidence>
<dbReference type="GO" id="GO:0032259">
    <property type="term" value="P:methylation"/>
    <property type="evidence" value="ECO:0007669"/>
    <property type="project" value="UniProtKB-KW"/>
</dbReference>
<dbReference type="InterPro" id="IPR015943">
    <property type="entry name" value="WD40/YVTN_repeat-like_dom_sf"/>
</dbReference>
<dbReference type="Gene3D" id="2.130.10.10">
    <property type="entry name" value="YVTN repeat-like/Quinoprotein amine dehydrogenase"/>
    <property type="match status" value="1"/>
</dbReference>
<dbReference type="GO" id="GO:0017183">
    <property type="term" value="P:protein histidyl modification to diphthamide"/>
    <property type="evidence" value="ECO:0007669"/>
    <property type="project" value="TreeGrafter"/>
</dbReference>
<reference evidence="10" key="1">
    <citation type="submission" date="2020-05" db="EMBL/GenBank/DDBJ databases">
        <title>Phylogenomic resolution of chytrid fungi.</title>
        <authorList>
            <person name="Stajich J.E."/>
            <person name="Amses K."/>
            <person name="Simmons R."/>
            <person name="Seto K."/>
            <person name="Myers J."/>
            <person name="Bonds A."/>
            <person name="Quandt C.A."/>
            <person name="Barry K."/>
            <person name="Liu P."/>
            <person name="Grigoriev I."/>
            <person name="Longcore J.E."/>
            <person name="James T.Y."/>
        </authorList>
    </citation>
    <scope>NUCLEOTIDE SEQUENCE</scope>
    <source>
        <strain evidence="10">JEL0476</strain>
    </source>
</reference>
<keyword evidence="2 8" id="KW-0853">WD repeat</keyword>
<protein>
    <recommendedName>
        <fullName evidence="6">methylated diphthine methylhydrolase</fullName>
        <ecNumber evidence="6">3.1.1.97</ecNumber>
    </recommendedName>
</protein>
<proteinExistence type="inferred from homology"/>
<evidence type="ECO:0000256" key="6">
    <source>
        <dbReference type="ARBA" id="ARBA00039131"/>
    </source>
</evidence>
<dbReference type="Pfam" id="PF00400">
    <property type="entry name" value="WD40"/>
    <property type="match status" value="1"/>
</dbReference>
<dbReference type="PROSITE" id="PS50082">
    <property type="entry name" value="WD_REPEATS_2"/>
    <property type="match status" value="1"/>
</dbReference>
<keyword evidence="9" id="KW-0472">Membrane</keyword>
<feature type="repeat" description="WD" evidence="8">
    <location>
        <begin position="193"/>
        <end position="228"/>
    </location>
</feature>
<keyword evidence="9" id="KW-1133">Transmembrane helix</keyword>
<accession>A0AAD5U2G4</accession>
<comment type="similarity">
    <text evidence="5">Belongs to the DPH7 family.</text>
</comment>
<keyword evidence="10" id="KW-0808">Transferase</keyword>
<sequence>MSLITEKLLFDTEKCADTVEFNPFEEVVVVGTYDLNNGVKTGSLHYFKKNDKCEWFQDLKLNTNAVLDMKWSHNDSDKSILAVGDVNGLLNFYSDGKLLASHSNNRNTINLSLDWSNRIDKSSSPKIVVSESDGSLSIKNMTSYNVTETLNFKAHTFEGNLQAEAWIAAFNYHNTNLFYSGGDDANFFGWDLRTKHESGVTAIQTNPHDEFLLATGSYDENLRIWDTRYISSKSEPLTNYHVGDGGVWRVKWHPIDKTKLLAACMHDGFRILSVEGILGSFFLNLIILDIAINTIYKYMKHQSLAYGADWNYFDYRNGKLTVDKDVVGTCSFYDKEFRVWEIIY</sequence>
<dbReference type="GO" id="GO:0005737">
    <property type="term" value="C:cytoplasm"/>
    <property type="evidence" value="ECO:0007669"/>
    <property type="project" value="TreeGrafter"/>
</dbReference>
<evidence type="ECO:0000256" key="2">
    <source>
        <dbReference type="ARBA" id="ARBA00022574"/>
    </source>
</evidence>
<dbReference type="PANTHER" id="PTHR46042:SF1">
    <property type="entry name" value="DIPHTHINE METHYLTRANSFERASE"/>
    <property type="match status" value="1"/>
</dbReference>
<keyword evidence="4" id="KW-0378">Hydrolase</keyword>
<dbReference type="InterPro" id="IPR036322">
    <property type="entry name" value="WD40_repeat_dom_sf"/>
</dbReference>
<comment type="catalytic activity">
    <reaction evidence="7">
        <text>diphthine methyl ester-[translation elongation factor 2] + H2O = diphthine-[translation elongation factor 2] + methanol + H(+)</text>
        <dbReference type="Rhea" id="RHEA:42656"/>
        <dbReference type="Rhea" id="RHEA-COMP:10172"/>
        <dbReference type="Rhea" id="RHEA-COMP:10173"/>
        <dbReference type="ChEBI" id="CHEBI:15377"/>
        <dbReference type="ChEBI" id="CHEBI:15378"/>
        <dbReference type="ChEBI" id="CHEBI:17790"/>
        <dbReference type="ChEBI" id="CHEBI:79005"/>
        <dbReference type="ChEBI" id="CHEBI:82696"/>
        <dbReference type="EC" id="3.1.1.97"/>
    </reaction>
</comment>
<evidence type="ECO:0000256" key="1">
    <source>
        <dbReference type="ARBA" id="ARBA00005156"/>
    </source>
</evidence>
<organism evidence="10 11">
    <name type="scientific">Clydaea vesicula</name>
    <dbReference type="NCBI Taxonomy" id="447962"/>
    <lineage>
        <taxon>Eukaryota</taxon>
        <taxon>Fungi</taxon>
        <taxon>Fungi incertae sedis</taxon>
        <taxon>Chytridiomycota</taxon>
        <taxon>Chytridiomycota incertae sedis</taxon>
        <taxon>Chytridiomycetes</taxon>
        <taxon>Lobulomycetales</taxon>
        <taxon>Lobulomycetaceae</taxon>
        <taxon>Clydaea</taxon>
    </lineage>
</organism>
<evidence type="ECO:0000313" key="10">
    <source>
        <dbReference type="EMBL" id="KAJ3221890.1"/>
    </source>
</evidence>
<keyword evidence="10" id="KW-0489">Methyltransferase</keyword>